<evidence type="ECO:0000313" key="12">
    <source>
        <dbReference type="Proteomes" id="UP000049828"/>
    </source>
</evidence>
<dbReference type="PANTHER" id="PTHR30309">
    <property type="entry name" value="INNER MEMBRANE PROTEIN YGIH"/>
    <property type="match status" value="1"/>
</dbReference>
<dbReference type="PANTHER" id="PTHR30309:SF0">
    <property type="entry name" value="GLYCEROL-3-PHOSPHATE ACYLTRANSFERASE-RELATED"/>
    <property type="match status" value="1"/>
</dbReference>
<gene>
    <name evidence="11" type="ORF">RIL183_11291</name>
</gene>
<dbReference type="OrthoDB" id="9777124at2"/>
<accession>A0A0M6X240</accession>
<evidence type="ECO:0000256" key="9">
    <source>
        <dbReference type="ARBA" id="ARBA00023264"/>
    </source>
</evidence>
<evidence type="ECO:0000313" key="11">
    <source>
        <dbReference type="EMBL" id="CRL43529.1"/>
    </source>
</evidence>
<evidence type="ECO:0000256" key="2">
    <source>
        <dbReference type="ARBA" id="ARBA00022516"/>
    </source>
</evidence>
<keyword evidence="7 10" id="KW-0472">Membrane</keyword>
<dbReference type="GO" id="GO:0043772">
    <property type="term" value="F:acyl-phosphate glycerol-3-phosphate acyltransferase activity"/>
    <property type="evidence" value="ECO:0007669"/>
    <property type="project" value="InterPro"/>
</dbReference>
<proteinExistence type="predicted"/>
<feature type="transmembrane region" description="Helical" evidence="10">
    <location>
        <begin position="152"/>
        <end position="181"/>
    </location>
</feature>
<keyword evidence="1" id="KW-1003">Cell membrane</keyword>
<evidence type="ECO:0000256" key="7">
    <source>
        <dbReference type="ARBA" id="ARBA00023136"/>
    </source>
</evidence>
<evidence type="ECO:0008006" key="13">
    <source>
        <dbReference type="Google" id="ProtNLM"/>
    </source>
</evidence>
<evidence type="ECO:0000256" key="4">
    <source>
        <dbReference type="ARBA" id="ARBA00022692"/>
    </source>
</evidence>
<reference evidence="12" key="1">
    <citation type="submission" date="2015-05" db="EMBL/GenBank/DDBJ databases">
        <authorList>
            <consortium name="Pathogen Informatics"/>
        </authorList>
    </citation>
    <scope>NUCLEOTIDE SEQUENCE [LARGE SCALE GENOMIC DNA]</scope>
    <source>
        <strain evidence="12">L1-83</strain>
    </source>
</reference>
<dbReference type="GO" id="GO:0005886">
    <property type="term" value="C:plasma membrane"/>
    <property type="evidence" value="ECO:0007669"/>
    <property type="project" value="InterPro"/>
</dbReference>
<dbReference type="AlphaFoldDB" id="A0A0M6X240"/>
<dbReference type="Pfam" id="PF02660">
    <property type="entry name" value="G3P_acyltransf"/>
    <property type="match status" value="1"/>
</dbReference>
<feature type="transmembrane region" description="Helical" evidence="10">
    <location>
        <begin position="75"/>
        <end position="97"/>
    </location>
</feature>
<protein>
    <recommendedName>
        <fullName evidence="13">Glycerol-3-phosphate acyltransferase</fullName>
    </recommendedName>
</protein>
<sequence>MLYLFFTILGFALGSTLFAYWTPKIIRHIDIRELPADHNPGVANAFMYGGFFCGLLSLILELAKGFVPVFLGQRFLDTHSLLFIPVLIAPVFGHAFPFFRKEKGGKAITASFGVLLGLFPEMRPAVYLAFFFIFFSLIVVVSPHSFRSVVTFGLFALCVLFTVKVPSIQIGSFMIAAVVIYRHFIKYLGEPLHIQLFKHTA</sequence>
<keyword evidence="6" id="KW-0443">Lipid metabolism</keyword>
<dbReference type="GO" id="GO:0008654">
    <property type="term" value="P:phospholipid biosynthetic process"/>
    <property type="evidence" value="ECO:0007669"/>
    <property type="project" value="UniProtKB-KW"/>
</dbReference>
<organism evidence="11 12">
    <name type="scientific">Roseburia inulinivorans</name>
    <dbReference type="NCBI Taxonomy" id="360807"/>
    <lineage>
        <taxon>Bacteria</taxon>
        <taxon>Bacillati</taxon>
        <taxon>Bacillota</taxon>
        <taxon>Clostridia</taxon>
        <taxon>Lachnospirales</taxon>
        <taxon>Lachnospiraceae</taxon>
        <taxon>Roseburia</taxon>
    </lineage>
</organism>
<dbReference type="EMBL" id="CVRS01000142">
    <property type="protein sequence ID" value="CRL43529.1"/>
    <property type="molecule type" value="Genomic_DNA"/>
</dbReference>
<evidence type="ECO:0000256" key="3">
    <source>
        <dbReference type="ARBA" id="ARBA00022679"/>
    </source>
</evidence>
<keyword evidence="4 10" id="KW-0812">Transmembrane</keyword>
<feature type="transmembrane region" description="Helical" evidence="10">
    <location>
        <begin position="43"/>
        <end position="63"/>
    </location>
</feature>
<dbReference type="InterPro" id="IPR003811">
    <property type="entry name" value="G3P_acylTferase_PlsY"/>
</dbReference>
<keyword evidence="3" id="KW-0808">Transferase</keyword>
<dbReference type="STRING" id="360807.ERS852392_02412"/>
<dbReference type="Proteomes" id="UP000049828">
    <property type="component" value="Unassembled WGS sequence"/>
</dbReference>
<keyword evidence="9" id="KW-1208">Phospholipid metabolism</keyword>
<keyword evidence="2" id="KW-0444">Lipid biosynthesis</keyword>
<evidence type="ECO:0000256" key="8">
    <source>
        <dbReference type="ARBA" id="ARBA00023209"/>
    </source>
</evidence>
<keyword evidence="8" id="KW-0594">Phospholipid biosynthesis</keyword>
<dbReference type="SMART" id="SM01207">
    <property type="entry name" value="G3P_acyltransf"/>
    <property type="match status" value="1"/>
</dbReference>
<evidence type="ECO:0000256" key="6">
    <source>
        <dbReference type="ARBA" id="ARBA00023098"/>
    </source>
</evidence>
<evidence type="ECO:0000256" key="10">
    <source>
        <dbReference type="SAM" id="Phobius"/>
    </source>
</evidence>
<keyword evidence="5 10" id="KW-1133">Transmembrane helix</keyword>
<evidence type="ECO:0000256" key="5">
    <source>
        <dbReference type="ARBA" id="ARBA00022989"/>
    </source>
</evidence>
<name>A0A0M6X240_9FIRM</name>
<feature type="transmembrane region" description="Helical" evidence="10">
    <location>
        <begin position="126"/>
        <end position="146"/>
    </location>
</feature>
<dbReference type="RefSeq" id="WP_021923966.1">
    <property type="nucleotide sequence ID" value="NZ_CATWND010000007.1"/>
</dbReference>
<keyword evidence="12" id="KW-1185">Reference proteome</keyword>
<evidence type="ECO:0000256" key="1">
    <source>
        <dbReference type="ARBA" id="ARBA00022475"/>
    </source>
</evidence>